<feature type="domain" description="HSF-type DNA-binding" evidence="7">
    <location>
        <begin position="18"/>
        <end position="42"/>
    </location>
</feature>
<dbReference type="PROSITE" id="PS00434">
    <property type="entry name" value="HSF_DOMAIN"/>
    <property type="match status" value="1"/>
</dbReference>
<feature type="non-terminal residue" evidence="8">
    <location>
        <position position="341"/>
    </location>
</feature>
<reference evidence="8" key="1">
    <citation type="submission" date="2024-02" db="EMBL/GenBank/DDBJ databases">
        <authorList>
            <consortium name="ELIXIR-Norway"/>
            <consortium name="Elixir Norway"/>
        </authorList>
    </citation>
    <scope>NUCLEOTIDE SEQUENCE</scope>
</reference>
<evidence type="ECO:0000256" key="2">
    <source>
        <dbReference type="ARBA" id="ARBA00023016"/>
    </source>
</evidence>
<keyword evidence="2" id="KW-0346">Stress response</keyword>
<keyword evidence="4" id="KW-0539">Nucleus</keyword>
<dbReference type="SUPFAM" id="SSF46785">
    <property type="entry name" value="Winged helix' DNA-binding domain"/>
    <property type="match status" value="1"/>
</dbReference>
<evidence type="ECO:0000256" key="3">
    <source>
        <dbReference type="ARBA" id="ARBA00023125"/>
    </source>
</evidence>
<evidence type="ECO:0000259" key="7">
    <source>
        <dbReference type="PROSITE" id="PS00434"/>
    </source>
</evidence>
<evidence type="ECO:0000313" key="8">
    <source>
        <dbReference type="EMBL" id="CAK9254124.1"/>
    </source>
</evidence>
<dbReference type="InterPro" id="IPR036390">
    <property type="entry name" value="WH_DNA-bd_sf"/>
</dbReference>
<dbReference type="InterPro" id="IPR000232">
    <property type="entry name" value="HSF_DNA-bd"/>
</dbReference>
<evidence type="ECO:0000256" key="5">
    <source>
        <dbReference type="RuleBase" id="RU004020"/>
    </source>
</evidence>
<name>A0ABP0VI71_9BRYO</name>
<feature type="compositionally biased region" description="Polar residues" evidence="6">
    <location>
        <begin position="327"/>
        <end position="341"/>
    </location>
</feature>
<sequence length="341" mass="38440">NGRSFIIHDQSKFAKELLPLYFKHSNMASFIRQLNMYGFRKVSNIENSGLRAERDDIEFYNQHFIKGQEYALERIKRKIPTVKAVPDSGALKHEDFSEILTDVESIRGRQDSVDSLLTNMQRENEALWREVAILRQKHHKQQQIVEKLIQFLVSLVQNRGLLGIKRKAQLMIDHSEGGNKKISKTNECDFTSGSYGPIIHDVTDDFDENASSNSPIFSNALNIAELSPNSQVLVQETDNSPKNDLSTNSSEQIETLDILDPLQESIKELGLVADEQNVNEPNVENTLSVDSLLRSSLNTPPGSPSNIFDNQSTNTTESNSNVKDLVVSTQNDDQRLNSLNP</sequence>
<evidence type="ECO:0000256" key="4">
    <source>
        <dbReference type="ARBA" id="ARBA00023242"/>
    </source>
</evidence>
<proteinExistence type="inferred from homology"/>
<accession>A0ABP0VI71</accession>
<gene>
    <name evidence="8" type="ORF">CSSPJE1EN1_LOCUS29502</name>
</gene>
<organism evidence="8 9">
    <name type="scientific">Sphagnum jensenii</name>
    <dbReference type="NCBI Taxonomy" id="128206"/>
    <lineage>
        <taxon>Eukaryota</taxon>
        <taxon>Viridiplantae</taxon>
        <taxon>Streptophyta</taxon>
        <taxon>Embryophyta</taxon>
        <taxon>Bryophyta</taxon>
        <taxon>Sphagnophytina</taxon>
        <taxon>Sphagnopsida</taxon>
        <taxon>Sphagnales</taxon>
        <taxon>Sphagnaceae</taxon>
        <taxon>Sphagnum</taxon>
    </lineage>
</organism>
<comment type="subcellular location">
    <subcellularLocation>
        <location evidence="1">Nucleus</location>
    </subcellularLocation>
</comment>
<feature type="compositionally biased region" description="Polar residues" evidence="6">
    <location>
        <begin position="295"/>
        <end position="311"/>
    </location>
</feature>
<dbReference type="PRINTS" id="PR00056">
    <property type="entry name" value="HSFDOMAIN"/>
</dbReference>
<dbReference type="Pfam" id="PF00447">
    <property type="entry name" value="HSF_DNA-bind"/>
    <property type="match status" value="1"/>
</dbReference>
<dbReference type="PANTHER" id="PTHR10015">
    <property type="entry name" value="HEAT SHOCK TRANSCRIPTION FACTOR"/>
    <property type="match status" value="1"/>
</dbReference>
<comment type="caution">
    <text evidence="8">The sequence shown here is derived from an EMBL/GenBank/DDBJ whole genome shotgun (WGS) entry which is preliminary data.</text>
</comment>
<keyword evidence="3" id="KW-0238">DNA-binding</keyword>
<dbReference type="Gene3D" id="1.10.10.10">
    <property type="entry name" value="Winged helix-like DNA-binding domain superfamily/Winged helix DNA-binding domain"/>
    <property type="match status" value="1"/>
</dbReference>
<evidence type="ECO:0000256" key="6">
    <source>
        <dbReference type="SAM" id="MobiDB-lite"/>
    </source>
</evidence>
<comment type="similarity">
    <text evidence="5">Belongs to the HSF family.</text>
</comment>
<feature type="compositionally biased region" description="Low complexity" evidence="6">
    <location>
        <begin position="312"/>
        <end position="321"/>
    </location>
</feature>
<evidence type="ECO:0000256" key="1">
    <source>
        <dbReference type="ARBA" id="ARBA00004123"/>
    </source>
</evidence>
<dbReference type="PANTHER" id="PTHR10015:SF427">
    <property type="entry name" value="HEAT SHOCK FACTOR PROTEIN"/>
    <property type="match status" value="1"/>
</dbReference>
<evidence type="ECO:0000313" key="9">
    <source>
        <dbReference type="Proteomes" id="UP001497444"/>
    </source>
</evidence>
<keyword evidence="9" id="KW-1185">Reference proteome</keyword>
<dbReference type="InterPro" id="IPR036388">
    <property type="entry name" value="WH-like_DNA-bd_sf"/>
</dbReference>
<feature type="non-terminal residue" evidence="8">
    <location>
        <position position="1"/>
    </location>
</feature>
<protein>
    <recommendedName>
        <fullName evidence="7">HSF-type DNA-binding domain-containing protein</fullName>
    </recommendedName>
</protein>
<dbReference type="EMBL" id="CAXAQS010000985">
    <property type="protein sequence ID" value="CAK9254124.1"/>
    <property type="molecule type" value="Genomic_DNA"/>
</dbReference>
<dbReference type="SMART" id="SM00415">
    <property type="entry name" value="HSF"/>
    <property type="match status" value="1"/>
</dbReference>
<dbReference type="Proteomes" id="UP001497444">
    <property type="component" value="Unassembled WGS sequence"/>
</dbReference>
<feature type="region of interest" description="Disordered" evidence="6">
    <location>
        <begin position="295"/>
        <end position="341"/>
    </location>
</feature>